<protein>
    <submittedName>
        <fullName evidence="2">Uncharacterized protein</fullName>
    </submittedName>
</protein>
<organism evidence="2 3">
    <name type="scientific">Schinkia azotoformans MEV2011</name>
    <dbReference type="NCBI Taxonomy" id="1348973"/>
    <lineage>
        <taxon>Bacteria</taxon>
        <taxon>Bacillati</taxon>
        <taxon>Bacillota</taxon>
        <taxon>Bacilli</taxon>
        <taxon>Bacillales</taxon>
        <taxon>Bacillaceae</taxon>
        <taxon>Calidifontibacillus/Schinkia group</taxon>
        <taxon>Schinkia</taxon>
    </lineage>
</organism>
<feature type="transmembrane region" description="Helical" evidence="1">
    <location>
        <begin position="45"/>
        <end position="63"/>
    </location>
</feature>
<feature type="transmembrane region" description="Helical" evidence="1">
    <location>
        <begin position="12"/>
        <end position="33"/>
    </location>
</feature>
<dbReference type="PATRIC" id="fig|1348973.3.peg.2750"/>
<feature type="transmembrane region" description="Helical" evidence="1">
    <location>
        <begin position="69"/>
        <end position="89"/>
    </location>
</feature>
<keyword evidence="1" id="KW-0812">Transmembrane</keyword>
<dbReference type="Proteomes" id="UP000027936">
    <property type="component" value="Unassembled WGS sequence"/>
</dbReference>
<evidence type="ECO:0000256" key="1">
    <source>
        <dbReference type="SAM" id="Phobius"/>
    </source>
</evidence>
<reference evidence="2 3" key="1">
    <citation type="submission" date="2014-04" db="EMBL/GenBank/DDBJ databases">
        <title>Draft genome sequence of Bacillus azotoformans MEV2011, a (co-) denitrifying strain unable to grow in the presence of oxygen.</title>
        <authorList>
            <person name="Nielsen M."/>
            <person name="Schreiber L."/>
            <person name="Finster K."/>
            <person name="Schramm A."/>
        </authorList>
    </citation>
    <scope>NUCLEOTIDE SEQUENCE [LARGE SCALE GENOMIC DNA]</scope>
    <source>
        <strain evidence="2 3">MEV2011</strain>
    </source>
</reference>
<dbReference type="OrthoDB" id="2875589at2"/>
<proteinExistence type="predicted"/>
<sequence length="95" mass="10951">MEFTAVSMSNYMMMAVFGLMIIDFLLGFFKSFWTGTFSPSIVLNYLKDIVYYVLPLNILWSMMSIDPTGWILLIFYFIGGLAVMIKYAMDIKGKI</sequence>
<evidence type="ECO:0000313" key="2">
    <source>
        <dbReference type="EMBL" id="KEF37813.1"/>
    </source>
</evidence>
<evidence type="ECO:0000313" key="3">
    <source>
        <dbReference type="Proteomes" id="UP000027936"/>
    </source>
</evidence>
<gene>
    <name evidence="2" type="ORF">M670_02844</name>
</gene>
<dbReference type="AlphaFoldDB" id="A0A072NLK3"/>
<dbReference type="RefSeq" id="WP_035196271.1">
    <property type="nucleotide sequence ID" value="NZ_JJRY01000011.1"/>
</dbReference>
<name>A0A072NLK3_SCHAZ</name>
<dbReference type="EMBL" id="JJRY01000011">
    <property type="protein sequence ID" value="KEF37813.1"/>
    <property type="molecule type" value="Genomic_DNA"/>
</dbReference>
<keyword evidence="1" id="KW-1133">Transmembrane helix</keyword>
<comment type="caution">
    <text evidence="2">The sequence shown here is derived from an EMBL/GenBank/DDBJ whole genome shotgun (WGS) entry which is preliminary data.</text>
</comment>
<accession>A0A072NLK3</accession>
<keyword evidence="1" id="KW-0472">Membrane</keyword>